<dbReference type="EMBL" id="MU004499">
    <property type="protein sequence ID" value="KAF2649277.1"/>
    <property type="molecule type" value="Genomic_DNA"/>
</dbReference>
<evidence type="ECO:0000313" key="3">
    <source>
        <dbReference type="Proteomes" id="UP000799324"/>
    </source>
</evidence>
<dbReference type="InterPro" id="IPR038883">
    <property type="entry name" value="AN11006-like"/>
</dbReference>
<dbReference type="OrthoDB" id="2951834at2759"/>
<feature type="domain" description="DUF7730" evidence="1">
    <location>
        <begin position="54"/>
        <end position="186"/>
    </location>
</feature>
<gene>
    <name evidence="2" type="ORF">K491DRAFT_708263</name>
</gene>
<reference evidence="2" key="1">
    <citation type="journal article" date="2020" name="Stud. Mycol.">
        <title>101 Dothideomycetes genomes: a test case for predicting lifestyles and emergence of pathogens.</title>
        <authorList>
            <person name="Haridas S."/>
            <person name="Albert R."/>
            <person name="Binder M."/>
            <person name="Bloem J."/>
            <person name="Labutti K."/>
            <person name="Salamov A."/>
            <person name="Andreopoulos B."/>
            <person name="Baker S."/>
            <person name="Barry K."/>
            <person name="Bills G."/>
            <person name="Bluhm B."/>
            <person name="Cannon C."/>
            <person name="Castanera R."/>
            <person name="Culley D."/>
            <person name="Daum C."/>
            <person name="Ezra D."/>
            <person name="Gonzalez J."/>
            <person name="Henrissat B."/>
            <person name="Kuo A."/>
            <person name="Liang C."/>
            <person name="Lipzen A."/>
            <person name="Lutzoni F."/>
            <person name="Magnuson J."/>
            <person name="Mondo S."/>
            <person name="Nolan M."/>
            <person name="Ohm R."/>
            <person name="Pangilinan J."/>
            <person name="Park H.-J."/>
            <person name="Ramirez L."/>
            <person name="Alfaro M."/>
            <person name="Sun H."/>
            <person name="Tritt A."/>
            <person name="Yoshinaga Y."/>
            <person name="Zwiers L.-H."/>
            <person name="Turgeon B."/>
            <person name="Goodwin S."/>
            <person name="Spatafora J."/>
            <person name="Crous P."/>
            <person name="Grigoriev I."/>
        </authorList>
    </citation>
    <scope>NUCLEOTIDE SEQUENCE</scope>
    <source>
        <strain evidence="2">CBS 122681</strain>
    </source>
</reference>
<accession>A0A6A6SQL2</accession>
<evidence type="ECO:0000259" key="1">
    <source>
        <dbReference type="Pfam" id="PF24864"/>
    </source>
</evidence>
<name>A0A6A6SQL2_9PLEO</name>
<sequence>MAFDDVAVKNVARPLTPYLRADAEGQGSAMQQLEPDKFTNNSISTRHDPSPMSQQTQSPLFRLPAELRNEIYTYLLCPDALSPAQLAHQTKTKDLSVRGFNQTSTPTSTPLSPAILSTCQRIHIEAHPLLYTTPIFHAHPSLLTSLPHLHTPARPVLYPRVASQIRRWQISLRLDTDPRFSAQQAAAAFSGAEYLEIRVWQAQFEACDWSVLRLFVGVRGVRRARVGGSVDAELAAWLEGVMMGPLGQMCECGVDDERWLGRREELCGQCFRKVGGSCG</sequence>
<keyword evidence="3" id="KW-1185">Reference proteome</keyword>
<dbReference type="AlphaFoldDB" id="A0A6A6SQL2"/>
<dbReference type="Proteomes" id="UP000799324">
    <property type="component" value="Unassembled WGS sequence"/>
</dbReference>
<dbReference type="Pfam" id="PF24864">
    <property type="entry name" value="DUF7730"/>
    <property type="match status" value="1"/>
</dbReference>
<organism evidence="2 3">
    <name type="scientific">Lophiostoma macrostomum CBS 122681</name>
    <dbReference type="NCBI Taxonomy" id="1314788"/>
    <lineage>
        <taxon>Eukaryota</taxon>
        <taxon>Fungi</taxon>
        <taxon>Dikarya</taxon>
        <taxon>Ascomycota</taxon>
        <taxon>Pezizomycotina</taxon>
        <taxon>Dothideomycetes</taxon>
        <taxon>Pleosporomycetidae</taxon>
        <taxon>Pleosporales</taxon>
        <taxon>Lophiostomataceae</taxon>
        <taxon>Lophiostoma</taxon>
    </lineage>
</organism>
<dbReference type="InterPro" id="IPR056632">
    <property type="entry name" value="DUF7730"/>
</dbReference>
<dbReference type="PANTHER" id="PTHR42085">
    <property type="entry name" value="F-BOX DOMAIN-CONTAINING PROTEIN"/>
    <property type="match status" value="1"/>
</dbReference>
<evidence type="ECO:0000313" key="2">
    <source>
        <dbReference type="EMBL" id="KAF2649277.1"/>
    </source>
</evidence>
<proteinExistence type="predicted"/>
<protein>
    <recommendedName>
        <fullName evidence="1">DUF7730 domain-containing protein</fullName>
    </recommendedName>
</protein>
<dbReference type="PANTHER" id="PTHR42085:SF4">
    <property type="entry name" value="F-BOX DOMAIN-CONTAINING PROTEIN"/>
    <property type="match status" value="1"/>
</dbReference>